<gene>
    <name evidence="2" type="ORF">BJ987_006772</name>
</gene>
<keyword evidence="1" id="KW-1133">Transmembrane helix</keyword>
<evidence type="ECO:0000256" key="1">
    <source>
        <dbReference type="SAM" id="Phobius"/>
    </source>
</evidence>
<dbReference type="Proteomes" id="UP001519325">
    <property type="component" value="Unassembled WGS sequence"/>
</dbReference>
<reference evidence="2 3" key="1">
    <citation type="submission" date="2021-03" db="EMBL/GenBank/DDBJ databases">
        <title>Sequencing the genomes of 1000 actinobacteria strains.</title>
        <authorList>
            <person name="Klenk H.-P."/>
        </authorList>
    </citation>
    <scope>NUCLEOTIDE SEQUENCE [LARGE SCALE GENOMIC DNA]</scope>
    <source>
        <strain evidence="2 3">DSM 45516</strain>
    </source>
</reference>
<name>A0ABS4QTD8_9NOCA</name>
<protein>
    <submittedName>
        <fullName evidence="2">Peptidoglycan/LPS O-acetylase OafA/YrhL</fullName>
    </submittedName>
</protein>
<keyword evidence="1" id="KW-0472">Membrane</keyword>
<evidence type="ECO:0000313" key="3">
    <source>
        <dbReference type="Proteomes" id="UP001519325"/>
    </source>
</evidence>
<dbReference type="RefSeq" id="WP_209897071.1">
    <property type="nucleotide sequence ID" value="NZ_JAGGMR010000001.1"/>
</dbReference>
<feature type="transmembrane region" description="Helical" evidence="1">
    <location>
        <begin position="12"/>
        <end position="29"/>
    </location>
</feature>
<feature type="transmembrane region" description="Helical" evidence="1">
    <location>
        <begin position="76"/>
        <end position="95"/>
    </location>
</feature>
<proteinExistence type="predicted"/>
<sequence length="138" mass="14651">MTEAESGRHRIAVLAVLAVFCAVMWAAWLGWDNDYYYADGVEQGPYRPVQVIGCGACVVLASIAAFLYLRRPTAIPAVAAAAVLGFAVPWAGNAAQDSTGLWAVGLMFLLIGGGLGLVSVLAVVQLIRTMVRSVRNKR</sequence>
<keyword evidence="3" id="KW-1185">Reference proteome</keyword>
<accession>A0ABS4QTD8</accession>
<evidence type="ECO:0000313" key="2">
    <source>
        <dbReference type="EMBL" id="MBP2193871.1"/>
    </source>
</evidence>
<feature type="transmembrane region" description="Helical" evidence="1">
    <location>
        <begin position="101"/>
        <end position="127"/>
    </location>
</feature>
<keyword evidence="1" id="KW-0812">Transmembrane</keyword>
<feature type="transmembrane region" description="Helical" evidence="1">
    <location>
        <begin position="49"/>
        <end position="69"/>
    </location>
</feature>
<dbReference type="EMBL" id="JAGGMR010000001">
    <property type="protein sequence ID" value="MBP2193871.1"/>
    <property type="molecule type" value="Genomic_DNA"/>
</dbReference>
<organism evidence="2 3">
    <name type="scientific">Nocardia goodfellowii</name>
    <dbReference type="NCBI Taxonomy" id="882446"/>
    <lineage>
        <taxon>Bacteria</taxon>
        <taxon>Bacillati</taxon>
        <taxon>Actinomycetota</taxon>
        <taxon>Actinomycetes</taxon>
        <taxon>Mycobacteriales</taxon>
        <taxon>Nocardiaceae</taxon>
        <taxon>Nocardia</taxon>
    </lineage>
</organism>
<comment type="caution">
    <text evidence="2">The sequence shown here is derived from an EMBL/GenBank/DDBJ whole genome shotgun (WGS) entry which is preliminary data.</text>
</comment>